<sequence length="437" mass="46961">MFALLLLGGCKQHRSAGSGAQPVPLSAQGLQADQSAAAAQQAKLVALQAPEMETDVPADVQRAIPAFKDALVKLTDDVVAGQPVAATAAQLQQALSAVLPSSAESHPAEQASSAKPDAANRQAAHPGEYGGEVKAQVTAPQPRTLLVDVSFAIECGDDHVLLGYQNDGSRWKRILRWQAPPYSKVSGAFGDIFEPLLLRPTRTGHPVLLVVHGTPWCTSTESSLAMDTMELDPKAETEKPFWHGQHGYRRADDVPPLVYSLRTTPDGFEIRASVNEWIGDAVARVGVMRYALVGNTMRRAFPTAMNVRESVSEWLSMPVEEARLFSDAQPGSGAWQMWDSLSYVDKTPEQASHVLAASYGDTRSCSDPKHYQVELHTRANTPGTQGSSAGPTYYVQMEQIADGYSVREAMPQPDPTCEGPVIAIDPSGHEASTSARP</sequence>
<evidence type="ECO:0000256" key="1">
    <source>
        <dbReference type="SAM" id="MobiDB-lite"/>
    </source>
</evidence>
<organism evidence="2 3">
    <name type="scientific">Terriglobus aquaticus</name>
    <dbReference type="NCBI Taxonomy" id="940139"/>
    <lineage>
        <taxon>Bacteria</taxon>
        <taxon>Pseudomonadati</taxon>
        <taxon>Acidobacteriota</taxon>
        <taxon>Terriglobia</taxon>
        <taxon>Terriglobales</taxon>
        <taxon>Acidobacteriaceae</taxon>
        <taxon>Terriglobus</taxon>
    </lineage>
</organism>
<keyword evidence="3" id="KW-1185">Reference proteome</keyword>
<gene>
    <name evidence="2" type="ORF">ACK2TP_15575</name>
</gene>
<dbReference type="EMBL" id="JBJYXY010000001">
    <property type="protein sequence ID" value="MFN2977191.1"/>
    <property type="molecule type" value="Genomic_DNA"/>
</dbReference>
<evidence type="ECO:0000313" key="3">
    <source>
        <dbReference type="Proteomes" id="UP001634747"/>
    </source>
</evidence>
<evidence type="ECO:0000313" key="2">
    <source>
        <dbReference type="EMBL" id="MFN2977191.1"/>
    </source>
</evidence>
<comment type="caution">
    <text evidence="2">The sequence shown here is derived from an EMBL/GenBank/DDBJ whole genome shotgun (WGS) entry which is preliminary data.</text>
</comment>
<reference evidence="2 3" key="1">
    <citation type="submission" date="2024-12" db="EMBL/GenBank/DDBJ databases">
        <authorList>
            <person name="Lee Y."/>
        </authorList>
    </citation>
    <scope>NUCLEOTIDE SEQUENCE [LARGE SCALE GENOMIC DNA]</scope>
    <source>
        <strain evidence="2 3">03SUJ4</strain>
    </source>
</reference>
<name>A0ABW9KN17_9BACT</name>
<feature type="region of interest" description="Disordered" evidence="1">
    <location>
        <begin position="100"/>
        <end position="125"/>
    </location>
</feature>
<protein>
    <submittedName>
        <fullName evidence="2">Uncharacterized protein</fullName>
    </submittedName>
</protein>
<accession>A0ABW9KN17</accession>
<dbReference type="RefSeq" id="WP_263414638.1">
    <property type="nucleotide sequence ID" value="NZ_BAABBH010000001.1"/>
</dbReference>
<dbReference type="Proteomes" id="UP001634747">
    <property type="component" value="Unassembled WGS sequence"/>
</dbReference>
<proteinExistence type="predicted"/>